<evidence type="ECO:0000256" key="1">
    <source>
        <dbReference type="SAM" id="MobiDB-lite"/>
    </source>
</evidence>
<reference evidence="2" key="1">
    <citation type="submission" date="2020-07" db="EMBL/GenBank/DDBJ databases">
        <title>The High-quality genome of the commercially important snow crab, Chionoecetes opilio.</title>
        <authorList>
            <person name="Jeong J.-H."/>
            <person name="Ryu S."/>
        </authorList>
    </citation>
    <scope>NUCLEOTIDE SEQUENCE</scope>
    <source>
        <strain evidence="2">MADBK_172401_WGS</strain>
        <tissue evidence="2">Digestive gland</tissue>
    </source>
</reference>
<comment type="caution">
    <text evidence="2">The sequence shown here is derived from an EMBL/GenBank/DDBJ whole genome shotgun (WGS) entry which is preliminary data.</text>
</comment>
<proteinExistence type="predicted"/>
<protein>
    <submittedName>
        <fullName evidence="2">Uncharacterized protein</fullName>
    </submittedName>
</protein>
<accession>A0A8J5CRQ0</accession>
<sequence>MDDFWRAPCFPHYLQDGSENLATGAAGAAFVSGQTKKKGLTDGASCLQAGTSRPSWRLHTPGSHSHHVIIPPQLKIPTQTPGHTAQDSIHPLTPLFFGPQRRAETGLPKIPPKLGFPQPVGLRGNEAGDRAAKSAAPFPAPPGLFCPGLPKFIKIKSASHPLVPPPNTKAPVPNHHPLPPGKRCNSLPPISPKGPTIPPQGRDRLNRLRLGFPGF</sequence>
<feature type="compositionally biased region" description="Pro residues" evidence="1">
    <location>
        <begin position="189"/>
        <end position="198"/>
    </location>
</feature>
<dbReference type="AlphaFoldDB" id="A0A8J5CRQ0"/>
<feature type="compositionally biased region" description="Pro residues" evidence="1">
    <location>
        <begin position="164"/>
        <end position="180"/>
    </location>
</feature>
<evidence type="ECO:0000313" key="2">
    <source>
        <dbReference type="EMBL" id="KAG0730053.1"/>
    </source>
</evidence>
<dbReference type="Proteomes" id="UP000770661">
    <property type="component" value="Unassembled WGS sequence"/>
</dbReference>
<feature type="region of interest" description="Disordered" evidence="1">
    <location>
        <begin position="164"/>
        <end position="204"/>
    </location>
</feature>
<name>A0A8J5CRQ0_CHIOP</name>
<organism evidence="2 3">
    <name type="scientific">Chionoecetes opilio</name>
    <name type="common">Atlantic snow crab</name>
    <name type="synonym">Cancer opilio</name>
    <dbReference type="NCBI Taxonomy" id="41210"/>
    <lineage>
        <taxon>Eukaryota</taxon>
        <taxon>Metazoa</taxon>
        <taxon>Ecdysozoa</taxon>
        <taxon>Arthropoda</taxon>
        <taxon>Crustacea</taxon>
        <taxon>Multicrustacea</taxon>
        <taxon>Malacostraca</taxon>
        <taxon>Eumalacostraca</taxon>
        <taxon>Eucarida</taxon>
        <taxon>Decapoda</taxon>
        <taxon>Pleocyemata</taxon>
        <taxon>Brachyura</taxon>
        <taxon>Eubrachyura</taxon>
        <taxon>Majoidea</taxon>
        <taxon>Majidae</taxon>
        <taxon>Chionoecetes</taxon>
    </lineage>
</organism>
<dbReference type="EMBL" id="JACEEZ010000574">
    <property type="protein sequence ID" value="KAG0730053.1"/>
    <property type="molecule type" value="Genomic_DNA"/>
</dbReference>
<evidence type="ECO:0000313" key="3">
    <source>
        <dbReference type="Proteomes" id="UP000770661"/>
    </source>
</evidence>
<keyword evidence="3" id="KW-1185">Reference proteome</keyword>
<gene>
    <name evidence="2" type="ORF">GWK47_029086</name>
</gene>